<accession>A0ABT7QJQ1</accession>
<comment type="similarity">
    <text evidence="1">Belongs to the AB hydrolase superfamily. AB hydrolase 4 family.</text>
</comment>
<dbReference type="Pfam" id="PF00561">
    <property type="entry name" value="Abhydrolase_1"/>
    <property type="match status" value="1"/>
</dbReference>
<dbReference type="PIRSF" id="PIRSF005211">
    <property type="entry name" value="Ab_hydro_YheT"/>
    <property type="match status" value="1"/>
</dbReference>
<keyword evidence="4" id="KW-1185">Reference proteome</keyword>
<dbReference type="Proteomes" id="UP001168167">
    <property type="component" value="Unassembled WGS sequence"/>
</dbReference>
<protein>
    <submittedName>
        <fullName evidence="3">Alpha/beta hydrolase</fullName>
    </submittedName>
</protein>
<feature type="domain" description="AB hydrolase-1" evidence="2">
    <location>
        <begin position="97"/>
        <end position="335"/>
    </location>
</feature>
<organism evidence="3 4">
    <name type="scientific">Candidatus Doriopsillibacter californiensis</name>
    <dbReference type="NCBI Taxonomy" id="2970740"/>
    <lineage>
        <taxon>Bacteria</taxon>
        <taxon>Pseudomonadati</taxon>
        <taxon>Pseudomonadota</taxon>
        <taxon>Gammaproteobacteria</taxon>
        <taxon>Candidatus Tethybacterales</taxon>
        <taxon>Candidatus Persebacteraceae</taxon>
        <taxon>Candidatus Doriopsillibacter</taxon>
    </lineage>
</organism>
<keyword evidence="3" id="KW-0378">Hydrolase</keyword>
<reference evidence="3" key="1">
    <citation type="submission" date="2022-08" db="EMBL/GenBank/DDBJ databases">
        <authorList>
            <person name="Dzunkova M."/>
            <person name="La Clair J."/>
            <person name="Tyml T."/>
            <person name="Doud D."/>
            <person name="Schulz F."/>
            <person name="Piquer S."/>
            <person name="Porcel Sanchis D."/>
            <person name="Osborn A."/>
            <person name="Robinson D."/>
            <person name="Louie K.B."/>
            <person name="Bowen B.P."/>
            <person name="Bowers R."/>
            <person name="Lee J."/>
            <person name="Arnau Llombart V."/>
            <person name="Diaz Villanueva W."/>
            <person name="Gosliner T."/>
            <person name="Northen T."/>
            <person name="Cheng J.-F."/>
            <person name="Burkart M.D."/>
            <person name="Woyke T."/>
        </authorList>
    </citation>
    <scope>NUCLEOTIDE SEQUENCE</scope>
    <source>
        <strain evidence="3">Df01</strain>
    </source>
</reference>
<dbReference type="SUPFAM" id="SSF53474">
    <property type="entry name" value="alpha/beta-Hydrolases"/>
    <property type="match status" value="1"/>
</dbReference>
<dbReference type="PANTHER" id="PTHR10794:SF94">
    <property type="entry name" value="ESTERASE YHET-RELATED"/>
    <property type="match status" value="1"/>
</dbReference>
<dbReference type="Gene3D" id="3.40.50.1820">
    <property type="entry name" value="alpha/beta hydrolase"/>
    <property type="match status" value="1"/>
</dbReference>
<dbReference type="GO" id="GO:0016787">
    <property type="term" value="F:hydrolase activity"/>
    <property type="evidence" value="ECO:0007669"/>
    <property type="project" value="UniProtKB-KW"/>
</dbReference>
<dbReference type="InterPro" id="IPR000073">
    <property type="entry name" value="AB_hydrolase_1"/>
</dbReference>
<name>A0ABT7QJQ1_9GAMM</name>
<dbReference type="PANTHER" id="PTHR10794">
    <property type="entry name" value="ABHYDROLASE DOMAIN-CONTAINING PROTEIN"/>
    <property type="match status" value="1"/>
</dbReference>
<evidence type="ECO:0000256" key="1">
    <source>
        <dbReference type="ARBA" id="ARBA00010884"/>
    </source>
</evidence>
<evidence type="ECO:0000313" key="3">
    <source>
        <dbReference type="EMBL" id="MDM5146939.1"/>
    </source>
</evidence>
<dbReference type="InterPro" id="IPR012020">
    <property type="entry name" value="ABHD4"/>
</dbReference>
<evidence type="ECO:0000313" key="4">
    <source>
        <dbReference type="Proteomes" id="UP001168167"/>
    </source>
</evidence>
<dbReference type="EMBL" id="JANQAO010000001">
    <property type="protein sequence ID" value="MDM5146939.1"/>
    <property type="molecule type" value="Genomic_DNA"/>
</dbReference>
<reference evidence="3" key="2">
    <citation type="journal article" date="2023" name="Microbiome">
        <title>Synthase-selected sorting approach identifies a beta-lactone synthase in a nudibranch symbiotic bacterium.</title>
        <authorList>
            <person name="Dzunkova M."/>
            <person name="La Clair J.J."/>
            <person name="Tyml T."/>
            <person name="Doud D."/>
            <person name="Schulz F."/>
            <person name="Piquer-Esteban S."/>
            <person name="Porcel Sanchis D."/>
            <person name="Osborn A."/>
            <person name="Robinson D."/>
            <person name="Louie K.B."/>
            <person name="Bowen B.P."/>
            <person name="Bowers R.M."/>
            <person name="Lee J."/>
            <person name="Arnau V."/>
            <person name="Diaz-Villanueva W."/>
            <person name="Stepanauskas R."/>
            <person name="Gosliner T."/>
            <person name="Date S.V."/>
            <person name="Northen T.R."/>
            <person name="Cheng J.F."/>
            <person name="Burkart M.D."/>
            <person name="Woyke T."/>
        </authorList>
    </citation>
    <scope>NUCLEOTIDE SEQUENCE</scope>
    <source>
        <strain evidence="3">Df01</strain>
    </source>
</reference>
<proteinExistence type="inferred from homology"/>
<sequence length="353" mass="39510">MKKQPFCVVRQCEEPLFSLLYRARVKYTMMTQVPSGSNVAGMQTDSFRRPWWLFSGHMETIASLYERNQESFENRVIPTPEGDEILLSYVMGDEKMPLLTLFHGLEGCAQSHTIRLLASYFIAQGWTVAVPHFRSCGHMNRLPRAYHAADGAEVRWMLNWCRAAFVRPYTFAAGVSLGGNALIRCLDSTDETESCCAAATVSAPLDLTAAAYHLNSGFPHLLYGRHFLKLLRAKVLVKAARYPSICDLKKLRRARTIGDFDELYTAPVHGFSSAQAYWRRASAYTALLRMKTPLLCINAQNDPMVPVASLPVKASSAVSFCRPRHGGHGAFFGKPANWLAATMGDFFNQYMNS</sequence>
<gene>
    <name evidence="3" type="ORF">NQX30_00860</name>
</gene>
<evidence type="ECO:0000259" key="2">
    <source>
        <dbReference type="Pfam" id="PF00561"/>
    </source>
</evidence>
<dbReference type="InterPro" id="IPR029058">
    <property type="entry name" value="AB_hydrolase_fold"/>
</dbReference>
<comment type="caution">
    <text evidence="3">The sequence shown here is derived from an EMBL/GenBank/DDBJ whole genome shotgun (WGS) entry which is preliminary data.</text>
</comment>
<dbReference type="InterPro" id="IPR050960">
    <property type="entry name" value="AB_hydrolase_4_sf"/>
</dbReference>